<accession>A0A0E9PF66</accession>
<sequence length="58" mass="6823">MINFILLRMFNGRRTVGIKSLRTLQSPHCFNYLSRNHAIMILQSHFLLKNTLFTTVTN</sequence>
<protein>
    <submittedName>
        <fullName evidence="1">Uncharacterized protein</fullName>
    </submittedName>
</protein>
<dbReference type="AlphaFoldDB" id="A0A0E9PF66"/>
<evidence type="ECO:0000313" key="1">
    <source>
        <dbReference type="EMBL" id="JAH02493.1"/>
    </source>
</evidence>
<dbReference type="EMBL" id="GBXM01106084">
    <property type="protein sequence ID" value="JAH02493.1"/>
    <property type="molecule type" value="Transcribed_RNA"/>
</dbReference>
<reference evidence="1" key="2">
    <citation type="journal article" date="2015" name="Fish Shellfish Immunol.">
        <title>Early steps in the European eel (Anguilla anguilla)-Vibrio vulnificus interaction in the gills: Role of the RtxA13 toxin.</title>
        <authorList>
            <person name="Callol A."/>
            <person name="Pajuelo D."/>
            <person name="Ebbesson L."/>
            <person name="Teles M."/>
            <person name="MacKenzie S."/>
            <person name="Amaro C."/>
        </authorList>
    </citation>
    <scope>NUCLEOTIDE SEQUENCE</scope>
</reference>
<reference evidence="1" key="1">
    <citation type="submission" date="2014-11" db="EMBL/GenBank/DDBJ databases">
        <authorList>
            <person name="Amaro Gonzalez C."/>
        </authorList>
    </citation>
    <scope>NUCLEOTIDE SEQUENCE</scope>
</reference>
<organism evidence="1">
    <name type="scientific">Anguilla anguilla</name>
    <name type="common">European freshwater eel</name>
    <name type="synonym">Muraena anguilla</name>
    <dbReference type="NCBI Taxonomy" id="7936"/>
    <lineage>
        <taxon>Eukaryota</taxon>
        <taxon>Metazoa</taxon>
        <taxon>Chordata</taxon>
        <taxon>Craniata</taxon>
        <taxon>Vertebrata</taxon>
        <taxon>Euteleostomi</taxon>
        <taxon>Actinopterygii</taxon>
        <taxon>Neopterygii</taxon>
        <taxon>Teleostei</taxon>
        <taxon>Anguilliformes</taxon>
        <taxon>Anguillidae</taxon>
        <taxon>Anguilla</taxon>
    </lineage>
</organism>
<name>A0A0E9PF66_ANGAN</name>
<proteinExistence type="predicted"/>